<dbReference type="EMBL" id="CP003911">
    <property type="protein sequence ID" value="AGU47390.1"/>
    <property type="molecule type" value="Genomic_DNA"/>
</dbReference>
<reference evidence="1 2" key="1">
    <citation type="submission" date="2012-10" db="EMBL/GenBank/DDBJ databases">
        <title>Genome sequence of Variovorax paradoxus B4.</title>
        <authorList>
            <person name="Schuldes J."/>
            <person name="Brandt U."/>
            <person name="Hiessl S."/>
            <person name="Wuebbeler J.H."/>
            <person name="Thuermer A."/>
            <person name="Steinbuechel A."/>
            <person name="Daniel R."/>
        </authorList>
    </citation>
    <scope>NUCLEOTIDE SEQUENCE [LARGE SCALE GENOMIC DNA]</scope>
    <source>
        <strain evidence="1 2">B4</strain>
    </source>
</reference>
<dbReference type="HOGENOM" id="CLU_071258_0_0_4"/>
<sequence length="328" mass="36203">MENELSQSIYLSKEVWAAEIKGWSITDCTVRSRSFLYICLRQDVPDEQASKMWDHDILTKLFVLNLEKPGTTFGSRTLEGYNKPRIGVALKPLAQGLLVARNNDGQVSVLGGGGKFPDEFIDPGKVPMTYRVKTIDGFAYSVGGGRAIYKRTDIGKWTKVGEGFPQKDASSSQGFNDMDAFSANDMYAVGGHGDVWHFDGKAWKQMGFPSNVQLGTVTCAGDGKVYISGEGGSLWVGRESTWKSIYKGSSGILWNDAAWFDGQLWLSSDYQFRVWNGSELLPVTHKGELVSASGHMDVRDGLLGIASPTHVWTFDGQQWRTIVAPYLD</sequence>
<proteinExistence type="predicted"/>
<gene>
    <name evidence="1" type="ORF">VAPA_1c02600</name>
</gene>
<name>T1X5D9_VARPD</name>
<dbReference type="AlphaFoldDB" id="T1X5D9"/>
<evidence type="ECO:0000313" key="2">
    <source>
        <dbReference type="Proteomes" id="UP000016223"/>
    </source>
</evidence>
<evidence type="ECO:0000313" key="1">
    <source>
        <dbReference type="EMBL" id="AGU47390.1"/>
    </source>
</evidence>
<dbReference type="RefSeq" id="WP_021004958.1">
    <property type="nucleotide sequence ID" value="NC_022247.1"/>
</dbReference>
<dbReference type="KEGG" id="vpd:VAPA_1c02600"/>
<accession>T1X5D9</accession>
<protein>
    <submittedName>
        <fullName evidence="1">Uncharacterized protein</fullName>
    </submittedName>
</protein>
<dbReference type="OrthoDB" id="5516213at2"/>
<organism evidence="1 2">
    <name type="scientific">Variovorax paradoxus B4</name>
    <dbReference type="NCBI Taxonomy" id="1246301"/>
    <lineage>
        <taxon>Bacteria</taxon>
        <taxon>Pseudomonadati</taxon>
        <taxon>Pseudomonadota</taxon>
        <taxon>Betaproteobacteria</taxon>
        <taxon>Burkholderiales</taxon>
        <taxon>Comamonadaceae</taxon>
        <taxon>Variovorax</taxon>
    </lineage>
</organism>
<dbReference type="PATRIC" id="fig|1246301.3.peg.270"/>
<dbReference type="Proteomes" id="UP000016223">
    <property type="component" value="Chromosome 1"/>
</dbReference>
<dbReference type="SUPFAM" id="SSF63825">
    <property type="entry name" value="YWTD domain"/>
    <property type="match status" value="1"/>
</dbReference>